<keyword evidence="1" id="KW-0732">Signal</keyword>
<feature type="chain" id="PRO_5032581984" description="Glycosyl transferase CAP10 domain-containing protein" evidence="1">
    <location>
        <begin position="34"/>
        <end position="415"/>
    </location>
</feature>
<gene>
    <name evidence="3" type="ORF">HYH03_001933</name>
</gene>
<dbReference type="PANTHER" id="PTHR12203:SF107">
    <property type="entry name" value="GLYCOSYL TRANSFERASE CAP10 DOMAIN-CONTAINING PROTEIN"/>
    <property type="match status" value="1"/>
</dbReference>
<dbReference type="EMBL" id="JAEHOE010000004">
    <property type="protein sequence ID" value="KAG2500359.1"/>
    <property type="molecule type" value="Genomic_DNA"/>
</dbReference>
<protein>
    <recommendedName>
        <fullName evidence="2">Glycosyl transferase CAP10 domain-containing protein</fullName>
    </recommendedName>
</protein>
<dbReference type="OrthoDB" id="202415at2759"/>
<organism evidence="3 4">
    <name type="scientific">Edaphochlamys debaryana</name>
    <dbReference type="NCBI Taxonomy" id="47281"/>
    <lineage>
        <taxon>Eukaryota</taxon>
        <taxon>Viridiplantae</taxon>
        <taxon>Chlorophyta</taxon>
        <taxon>core chlorophytes</taxon>
        <taxon>Chlorophyceae</taxon>
        <taxon>CS clade</taxon>
        <taxon>Chlamydomonadales</taxon>
        <taxon>Chlamydomonadales incertae sedis</taxon>
        <taxon>Edaphochlamys</taxon>
    </lineage>
</organism>
<evidence type="ECO:0000259" key="2">
    <source>
        <dbReference type="SMART" id="SM00672"/>
    </source>
</evidence>
<keyword evidence="4" id="KW-1185">Reference proteome</keyword>
<comment type="caution">
    <text evidence="3">The sequence shown here is derived from an EMBL/GenBank/DDBJ whole genome shotgun (WGS) entry which is preliminary data.</text>
</comment>
<dbReference type="InterPro" id="IPR006598">
    <property type="entry name" value="CAP10"/>
</dbReference>
<accession>A0A835YME6</accession>
<reference evidence="3" key="1">
    <citation type="journal article" date="2020" name="bioRxiv">
        <title>Comparative genomics of Chlamydomonas.</title>
        <authorList>
            <person name="Craig R.J."/>
            <person name="Hasan A.R."/>
            <person name="Ness R.W."/>
            <person name="Keightley P.D."/>
        </authorList>
    </citation>
    <scope>NUCLEOTIDE SEQUENCE</scope>
    <source>
        <strain evidence="3">CCAP 11/70</strain>
    </source>
</reference>
<evidence type="ECO:0000313" key="3">
    <source>
        <dbReference type="EMBL" id="KAG2500359.1"/>
    </source>
</evidence>
<proteinExistence type="predicted"/>
<name>A0A835YME6_9CHLO</name>
<dbReference type="SMART" id="SM00672">
    <property type="entry name" value="CAP10"/>
    <property type="match status" value="1"/>
</dbReference>
<evidence type="ECO:0000256" key="1">
    <source>
        <dbReference type="SAM" id="SignalP"/>
    </source>
</evidence>
<feature type="domain" description="Glycosyl transferase CAP10" evidence="2">
    <location>
        <begin position="145"/>
        <end position="401"/>
    </location>
</feature>
<dbReference type="AlphaFoldDB" id="A0A835YME6"/>
<dbReference type="PANTHER" id="PTHR12203">
    <property type="entry name" value="KDEL LYS-ASP-GLU-LEU CONTAINING - RELATED"/>
    <property type="match status" value="1"/>
</dbReference>
<dbReference type="Pfam" id="PF05686">
    <property type="entry name" value="Glyco_transf_90"/>
    <property type="match status" value="1"/>
</dbReference>
<sequence length="415" mass="48014">MRRHAAGLTRAQALRLPLLAWALVSFLTPSALAARRRLLSDAPYDCSAHPWIDETLKHWFAPAYEAARLSTMTLNESLDTIAAIKWAHPTGKSMVYLTFNKTTNLYDLSVELLHRHNEPHKPEGMQKVIEKAVKQHNADLVRALKGRDIRFIFGTEDFPIVENHLKLRVPSFQMCANPMWYDVPVPDFTWEVYHQTRYANTSWWDLRQLLLTKGALLPWRHRKSDLFLRGDDGVGYRKTLMPIMREIQMNRSDIALFGVHANAHSTGYYTSSDTHFAWLDNWCHHRYLLHTSGLTYSASLKYKLACGSVVIAFENDYKEFYYPALKPGVHYLLYPEEEKVKFIKEVAPKIKEEVRRIQEENEEEPPSMARAAHHFALTQLTQEALSCYWYRAILAYSKLFFASTGAEVPAEVLLE</sequence>
<dbReference type="InterPro" id="IPR051091">
    <property type="entry name" value="O-Glucosyltr/Glycosyltrsf_90"/>
</dbReference>
<evidence type="ECO:0000313" key="4">
    <source>
        <dbReference type="Proteomes" id="UP000612055"/>
    </source>
</evidence>
<feature type="signal peptide" evidence="1">
    <location>
        <begin position="1"/>
        <end position="33"/>
    </location>
</feature>
<dbReference type="Proteomes" id="UP000612055">
    <property type="component" value="Unassembled WGS sequence"/>
</dbReference>